<evidence type="ECO:0000256" key="20">
    <source>
        <dbReference type="ARBA" id="ARBA00023180"/>
    </source>
</evidence>
<keyword evidence="15" id="KW-0261">Viral envelope protein</keyword>
<feature type="transmembrane region" description="Helical" evidence="23">
    <location>
        <begin position="448"/>
        <end position="469"/>
    </location>
</feature>
<organismHost>
    <name type="scientific">Ovis aries</name>
    <name type="common">Sheep</name>
    <dbReference type="NCBI Taxonomy" id="9940"/>
</organismHost>
<evidence type="ECO:0000256" key="17">
    <source>
        <dbReference type="ARBA" id="ARBA00022989"/>
    </source>
</evidence>
<organismHost>
    <name type="scientific">Sus scrofa</name>
    <name type="common">Pig</name>
    <dbReference type="NCBI Taxonomy" id="9823"/>
</organismHost>
<evidence type="ECO:0000256" key="12">
    <source>
        <dbReference type="ARBA" id="ARBA00022833"/>
    </source>
</evidence>
<feature type="transmembrane region" description="Helical" evidence="23">
    <location>
        <begin position="476"/>
        <end position="495"/>
    </location>
</feature>
<keyword evidence="14" id="KW-1043">Host membrane</keyword>
<keyword evidence="16" id="KW-1164">Virus endocytosis by host</keyword>
<dbReference type="GO" id="GO:0055036">
    <property type="term" value="C:virion membrane"/>
    <property type="evidence" value="ECO:0007669"/>
    <property type="project" value="UniProtKB-SubCell"/>
</dbReference>
<evidence type="ECO:0000256" key="15">
    <source>
        <dbReference type="ARBA" id="ARBA00022879"/>
    </source>
</evidence>
<evidence type="ECO:0000256" key="9">
    <source>
        <dbReference type="ARBA" id="ARBA00022685"/>
    </source>
</evidence>
<evidence type="ECO:0000256" key="8">
    <source>
        <dbReference type="ARBA" id="ARBA00022595"/>
    </source>
</evidence>
<feature type="non-terminal residue" evidence="27">
    <location>
        <position position="1"/>
    </location>
</feature>
<dbReference type="GO" id="GO:0039654">
    <property type="term" value="P:fusion of virus membrane with host endosome membrane"/>
    <property type="evidence" value="ECO:0007669"/>
    <property type="project" value="UniProtKB-KW"/>
</dbReference>
<dbReference type="SUPFAM" id="SSF81296">
    <property type="entry name" value="E set domains"/>
    <property type="match status" value="1"/>
</dbReference>
<evidence type="ECO:0000256" key="13">
    <source>
        <dbReference type="ARBA" id="ARBA00022844"/>
    </source>
</evidence>
<dbReference type="InterPro" id="IPR038345">
    <property type="entry name" value="Flavi_E_Stem/Anchor_dom_sf"/>
</dbReference>
<evidence type="ECO:0000256" key="21">
    <source>
        <dbReference type="ARBA" id="ARBA00023184"/>
    </source>
</evidence>
<dbReference type="FunFam" id="1.20.1280.260:FF:000001">
    <property type="entry name" value="Envelope glycoprotein"/>
    <property type="match status" value="1"/>
</dbReference>
<evidence type="ECO:0000256" key="23">
    <source>
        <dbReference type="SAM" id="Phobius"/>
    </source>
</evidence>
<keyword evidence="7" id="KW-0945">Host-virus interaction</keyword>
<reference evidence="27" key="1">
    <citation type="journal article" date="1997" name="Acta Virol.">
        <title>Molecular variation, evolution and geographical distribution of louping ill virus.</title>
        <authorList>
            <person name="Gao G.F."/>
            <person name="Zanotto P.M."/>
            <person name="Holmes E.C."/>
            <person name="Reid H.W."/>
            <person name="Gould E.A."/>
        </authorList>
    </citation>
    <scope>NUCLEOTIDE SEQUENCE [LARGE SCALE GENOMIC DNA]</scope>
    <source>
        <strain evidence="27">LI/MA54</strain>
    </source>
</reference>
<proteinExistence type="predicted"/>
<organismHost>
    <name type="scientific">Equus caballus</name>
    <name type="common">Horse</name>
    <dbReference type="NCBI Taxonomy" id="9796"/>
</organismHost>
<dbReference type="GO" id="GO:0019062">
    <property type="term" value="P:virion attachment to host cell"/>
    <property type="evidence" value="ECO:0007669"/>
    <property type="project" value="UniProtKB-KW"/>
</dbReference>
<organismHost>
    <name type="scientific">Ixodes ricinus</name>
    <name type="common">Common tick</name>
    <name type="synonym">Acarus ricinus</name>
    <dbReference type="NCBI Taxonomy" id="34613"/>
</organismHost>
<evidence type="ECO:0000256" key="6">
    <source>
        <dbReference type="ARBA" id="ARBA00022570"/>
    </source>
</evidence>
<dbReference type="InterPro" id="IPR038055">
    <property type="entry name" value="Glycoprot_E_dimer_dom"/>
</dbReference>
<organismHost>
    <name type="scientific">Homo sapiens</name>
    <name type="common">Human</name>
    <dbReference type="NCBI Taxonomy" id="9606"/>
</organismHost>
<keyword evidence="5" id="KW-1170">Fusion of virus membrane with host endosomal membrane</keyword>
<sequence>SRCTHLENRDFVTGTQGTTRVTLVLELGGCVTITAEGKPSMDVWLDSIYQESPAKTREYCLHAKLSETKVAARCPTMGPAVLAEEHQIGTVCRRDQSDRGWGNHCGLFGKGSIVACVKAACEAKKKATGYVYDANKIVYTVKVEPHTGDYVAANETHRGRKTATFTVSSEKTILTLGDYGDVSLLCRVASGVDLAQTVILELDKTAEHLPTAWQVHRDWFNDLALPWKHDGGPRWNNAERLVEFGAPHAVKMDVYNLGDQTGVLLKALAGVPVAHIEGNKYHLKSGHVTCEVGLEKLKMKGLTYTTCDKSKFAWKRAPTDSGHDTVVMEVTFSGSKPCRIPVRAVAHGSPDVNVAMLITPNPTIENDGGGFIEMQLPPGDNIIYVGELSHQWFQKGSSIGRVFQTTRKGIERLTVIGEHAWDFGSIGGFLGSVGKAVHTVLGGAFNSLFGGVGFLPKLLMGVALAWLGLNSRNPTMSMSFLLAGGLVLAMTLGVGA</sequence>
<dbReference type="InterPro" id="IPR014756">
    <property type="entry name" value="Ig_E-set"/>
</dbReference>
<evidence type="ECO:0000256" key="1">
    <source>
        <dbReference type="ARBA" id="ARBA00004153"/>
    </source>
</evidence>
<organismHost>
    <name type="scientific">Canis lupus familiaris</name>
    <name type="common">Dog</name>
    <name type="synonym">Canis familiaris</name>
    <dbReference type="NCBI Taxonomy" id="9615"/>
</organismHost>
<keyword evidence="13" id="KW-0946">Virion</keyword>
<evidence type="ECO:0000256" key="4">
    <source>
        <dbReference type="ARBA" id="ARBA00022506"/>
    </source>
</evidence>
<organismHost>
    <name type="scientific">Bos taurus</name>
    <name type="common">Bovine</name>
    <dbReference type="NCBI Taxonomy" id="9913"/>
</organismHost>
<keyword evidence="20" id="KW-0325">Glycoprotein</keyword>
<evidence type="ECO:0000256" key="14">
    <source>
        <dbReference type="ARBA" id="ARBA00022870"/>
    </source>
</evidence>
<dbReference type="InterPro" id="IPR027287">
    <property type="entry name" value="Flavi_E_Ig-like"/>
</dbReference>
<evidence type="ECO:0000259" key="24">
    <source>
        <dbReference type="Pfam" id="PF00869"/>
    </source>
</evidence>
<evidence type="ECO:0000256" key="18">
    <source>
        <dbReference type="ARBA" id="ARBA00023136"/>
    </source>
</evidence>
<dbReference type="InterPro" id="IPR036253">
    <property type="entry name" value="Glycoprot_cen/dimer_sf"/>
</dbReference>
<accession>O40972</accession>
<evidence type="ECO:0000256" key="22">
    <source>
        <dbReference type="ARBA" id="ARBA00023296"/>
    </source>
</evidence>
<dbReference type="InterPro" id="IPR013756">
    <property type="entry name" value="GlyE_cen_dom_subdom2"/>
</dbReference>
<dbReference type="Pfam" id="PF02832">
    <property type="entry name" value="Flavi_glycop_C"/>
    <property type="match status" value="1"/>
</dbReference>
<dbReference type="GO" id="GO:0044167">
    <property type="term" value="C:host cell endoplasmic reticulum membrane"/>
    <property type="evidence" value="ECO:0007669"/>
    <property type="project" value="UniProtKB-SubCell"/>
</dbReference>
<evidence type="ECO:0000259" key="26">
    <source>
        <dbReference type="Pfam" id="PF21659"/>
    </source>
</evidence>
<dbReference type="Gene3D" id="1.20.1280.260">
    <property type="match status" value="1"/>
</dbReference>
<dbReference type="Gene3D" id="2.60.98.10">
    <property type="entry name" value="Tick-borne Encephalitis virus Glycoprotein, domain 1"/>
    <property type="match status" value="1"/>
</dbReference>
<feature type="domain" description="Envelope glycoprotein E central and dimerisation" evidence="24">
    <location>
        <begin position="2"/>
        <end position="301"/>
    </location>
</feature>
<comment type="subcellular location">
    <subcellularLocation>
        <location evidence="1">Host endoplasmic reticulum membrane</location>
        <topology evidence="1">Multi-pass membrane protein</topology>
    </subcellularLocation>
    <subcellularLocation>
        <location evidence="2">Virion membrane</location>
        <topology evidence="2">Multi-pass membrane protein</topology>
    </subcellularLocation>
</comment>
<dbReference type="InterPro" id="IPR011998">
    <property type="entry name" value="Flavi_Glycoprot_E_cen/dimer"/>
</dbReference>
<keyword evidence="12" id="KW-0862">Zinc</keyword>
<keyword evidence="11" id="KW-1161">Viral attachment to host cell</keyword>
<dbReference type="NCBIfam" id="TIGR04240">
    <property type="entry name" value="flavi_E_stem"/>
    <property type="match status" value="1"/>
</dbReference>
<dbReference type="GO" id="GO:0075512">
    <property type="term" value="P:clathrin-dependent endocytosis of virus by host cell"/>
    <property type="evidence" value="ECO:0007669"/>
    <property type="project" value="UniProtKB-KW"/>
</dbReference>
<organismHost>
    <name type="scientific">Cervinae</name>
    <dbReference type="NCBI Taxonomy" id="34878"/>
</organismHost>
<keyword evidence="6" id="KW-1165">Clathrin-mediated endocytosis of virus by host</keyword>
<keyword evidence="3" id="KW-0899">Viral immunoevasion</keyword>
<keyword evidence="4" id="KW-1168">Fusion of virus membrane with host membrane</keyword>
<dbReference type="SUPFAM" id="SSF56983">
    <property type="entry name" value="Viral glycoprotein, central and dimerisation domains"/>
    <property type="match status" value="1"/>
</dbReference>
<keyword evidence="9" id="KW-0165">Cleavage on pair of basic residues</keyword>
<keyword evidence="3" id="KW-1090">Inhibition of host innate immune response by virus</keyword>
<evidence type="ECO:0000256" key="11">
    <source>
        <dbReference type="ARBA" id="ARBA00022804"/>
    </source>
</evidence>
<dbReference type="Gene3D" id="3.30.387.10">
    <property type="entry name" value="Viral Envelope Glycoprotein, domain 3"/>
    <property type="match status" value="1"/>
</dbReference>
<dbReference type="InterPro" id="IPR026470">
    <property type="entry name" value="Flavi_E_Stem/Anchor_dom"/>
</dbReference>
<evidence type="ECO:0000256" key="10">
    <source>
        <dbReference type="ARBA" id="ARBA00022692"/>
    </source>
</evidence>
<keyword evidence="3" id="KW-0941">Suppressor of RNA silencing</keyword>
<keyword evidence="17 23" id="KW-1133">Transmembrane helix</keyword>
<keyword evidence="10 23" id="KW-0812">Transmembrane</keyword>
<keyword evidence="21" id="KW-1038">Host endoplasmic reticulum</keyword>
<evidence type="ECO:0000256" key="3">
    <source>
        <dbReference type="ARBA" id="ARBA00022463"/>
    </source>
</evidence>
<evidence type="ECO:0000313" key="27">
    <source>
        <dbReference type="EMBL" id="CAA60480.1"/>
    </source>
</evidence>
<keyword evidence="22" id="KW-1160">Virus entry into host cell</keyword>
<gene>
    <name evidence="27" type="primary">envelope</name>
</gene>
<dbReference type="InterPro" id="IPR000336">
    <property type="entry name" value="Flavivir/Alphavir_Ig-like_sf"/>
</dbReference>
<evidence type="ECO:0000259" key="25">
    <source>
        <dbReference type="Pfam" id="PF02832"/>
    </source>
</evidence>
<protein>
    <submittedName>
        <fullName evidence="27">Envelope</fullName>
    </submittedName>
</protein>
<evidence type="ECO:0000256" key="2">
    <source>
        <dbReference type="ARBA" id="ARBA00004385"/>
    </source>
</evidence>
<feature type="domain" description="Flavivirus envelope glycoprotein E Stem/Anchor" evidence="26">
    <location>
        <begin position="397"/>
        <end position="488"/>
    </location>
</feature>
<dbReference type="Pfam" id="PF21659">
    <property type="entry name" value="Flavi_E_stem"/>
    <property type="match status" value="1"/>
</dbReference>
<organism evidence="27">
    <name type="scientific">Louping ill virus</name>
    <name type="common">LIV</name>
    <dbReference type="NCBI Taxonomy" id="11086"/>
    <lineage>
        <taxon>Viruses</taxon>
        <taxon>Riboviria</taxon>
        <taxon>Orthornavirae</taxon>
        <taxon>Kitrinoviricota</taxon>
        <taxon>Flasuviricetes</taxon>
        <taxon>Amarillovirales</taxon>
        <taxon>Flaviviridae</taxon>
        <taxon>Orthoflavivirus</taxon>
        <taxon>Orthoflavivirus loupingi</taxon>
    </lineage>
</organism>
<evidence type="ECO:0000256" key="19">
    <source>
        <dbReference type="ARBA" id="ARBA00023157"/>
    </source>
</evidence>
<keyword evidence="8" id="KW-1162">Viral penetration into host cytoplasm</keyword>
<keyword evidence="19" id="KW-1015">Disulfide bond</keyword>
<dbReference type="GO" id="GO:0046983">
    <property type="term" value="F:protein dimerization activity"/>
    <property type="evidence" value="ECO:0007669"/>
    <property type="project" value="InterPro"/>
</dbReference>
<name>O40972_LIV</name>
<dbReference type="Gene3D" id="2.60.40.350">
    <property type="match status" value="1"/>
</dbReference>
<dbReference type="GO" id="GO:0019031">
    <property type="term" value="C:viral envelope"/>
    <property type="evidence" value="ECO:0007669"/>
    <property type="project" value="UniProtKB-KW"/>
</dbReference>
<evidence type="ECO:0000256" key="16">
    <source>
        <dbReference type="ARBA" id="ARBA00022890"/>
    </source>
</evidence>
<dbReference type="InterPro" id="IPR013755">
    <property type="entry name" value="Flav_gly_cen_dom_subdom1"/>
</dbReference>
<feature type="non-terminal residue" evidence="27">
    <location>
        <position position="496"/>
    </location>
</feature>
<dbReference type="Pfam" id="PF00869">
    <property type="entry name" value="Flavi_glycoprot"/>
    <property type="match status" value="1"/>
</dbReference>
<feature type="domain" description="Glycoprotein E immunoglobulin-like" evidence="25">
    <location>
        <begin position="304"/>
        <end position="393"/>
    </location>
</feature>
<evidence type="ECO:0000256" key="7">
    <source>
        <dbReference type="ARBA" id="ARBA00022581"/>
    </source>
</evidence>
<dbReference type="Proteomes" id="UP000296935">
    <property type="component" value="Genome"/>
</dbReference>
<keyword evidence="18 23" id="KW-0472">Membrane</keyword>
<evidence type="ECO:0000256" key="5">
    <source>
        <dbReference type="ARBA" id="ARBA00022510"/>
    </source>
</evidence>
<dbReference type="CDD" id="cd12149">
    <property type="entry name" value="Flavi_E_C"/>
    <property type="match status" value="1"/>
</dbReference>
<dbReference type="Gene3D" id="3.30.67.10">
    <property type="entry name" value="Viral Envelope Glycoprotein, domain 2"/>
    <property type="match status" value="1"/>
</dbReference>
<dbReference type="EMBL" id="X86784">
    <property type="protein sequence ID" value="CAA60480.1"/>
    <property type="molecule type" value="Genomic_RNA"/>
</dbReference>